<dbReference type="AlphaFoldDB" id="K7E3N7"/>
<dbReference type="MEROPS" id="I17.003"/>
<accession>K7E3N7</accession>
<dbReference type="GeneID" id="100617550"/>
<dbReference type="GO" id="GO:0005615">
    <property type="term" value="C:extracellular space"/>
    <property type="evidence" value="ECO:0000318"/>
    <property type="project" value="GO_Central"/>
</dbReference>
<dbReference type="GO" id="GO:0045087">
    <property type="term" value="P:innate immune response"/>
    <property type="evidence" value="ECO:0000318"/>
    <property type="project" value="GO_Central"/>
</dbReference>
<gene>
    <name evidence="4" type="primary">WFDC3</name>
</gene>
<dbReference type="InterPro" id="IPR050514">
    <property type="entry name" value="WAP_four-disulfide_core"/>
</dbReference>
<reference evidence="4 5" key="1">
    <citation type="journal article" date="2007" name="Nature">
        <title>Genome of the marsupial Monodelphis domestica reveals innovation in non-coding sequences.</title>
        <authorList>
            <person name="Mikkelsen T.S."/>
            <person name="Wakefield M.J."/>
            <person name="Aken B."/>
            <person name="Amemiya C.T."/>
            <person name="Chang J.L."/>
            <person name="Duke S."/>
            <person name="Garber M."/>
            <person name="Gentles A.J."/>
            <person name="Goodstadt L."/>
            <person name="Heger A."/>
            <person name="Jurka J."/>
            <person name="Kamal M."/>
            <person name="Mauceli E."/>
            <person name="Searle S.M."/>
            <person name="Sharpe T."/>
            <person name="Baker M.L."/>
            <person name="Batzer M.A."/>
            <person name="Benos P.V."/>
            <person name="Belov K."/>
            <person name="Clamp M."/>
            <person name="Cook A."/>
            <person name="Cuff J."/>
            <person name="Das R."/>
            <person name="Davidow L."/>
            <person name="Deakin J.E."/>
            <person name="Fazzari M.J."/>
            <person name="Glass J.L."/>
            <person name="Grabherr M."/>
            <person name="Greally J.M."/>
            <person name="Gu W."/>
            <person name="Hore T.A."/>
            <person name="Huttley G.A."/>
            <person name="Kleber M."/>
            <person name="Jirtle R.L."/>
            <person name="Koina E."/>
            <person name="Lee J.T."/>
            <person name="Mahony S."/>
            <person name="Marra M.A."/>
            <person name="Miller R.D."/>
            <person name="Nicholls R.D."/>
            <person name="Oda M."/>
            <person name="Papenfuss A.T."/>
            <person name="Parra Z.E."/>
            <person name="Pollock D.D."/>
            <person name="Ray D.A."/>
            <person name="Schein J.E."/>
            <person name="Speed T.P."/>
            <person name="Thompson K."/>
            <person name="VandeBerg J.L."/>
            <person name="Wade C.M."/>
            <person name="Walker J.A."/>
            <person name="Waters P.D."/>
            <person name="Webber C."/>
            <person name="Weidman J.R."/>
            <person name="Xie X."/>
            <person name="Zody M.C."/>
            <person name="Baldwin J."/>
            <person name="Abdouelleil A."/>
            <person name="Abdulkadir J."/>
            <person name="Abebe A."/>
            <person name="Abera B."/>
            <person name="Abreu J."/>
            <person name="Acer S.C."/>
            <person name="Aftuck L."/>
            <person name="Alexander A."/>
            <person name="An P."/>
            <person name="Anderson E."/>
            <person name="Anderson S."/>
            <person name="Arachi H."/>
            <person name="Azer M."/>
            <person name="Bachantsang P."/>
            <person name="Barry A."/>
            <person name="Bayul T."/>
            <person name="Berlin A."/>
            <person name="Bessette D."/>
            <person name="Bloom T."/>
            <person name="Bloom T."/>
            <person name="Boguslavskiy L."/>
            <person name="Bonnet C."/>
            <person name="Boukhgalter B."/>
            <person name="Bourzgui I."/>
            <person name="Brown A."/>
            <person name="Cahill P."/>
            <person name="Channer S."/>
            <person name="Cheshatsang Y."/>
            <person name="Chuda L."/>
            <person name="Citroen M."/>
            <person name="Collymore A."/>
            <person name="Cooke P."/>
            <person name="Costello M."/>
            <person name="D'Aco K."/>
            <person name="Daza R."/>
            <person name="De Haan G."/>
            <person name="DeGray S."/>
            <person name="DeMaso C."/>
            <person name="Dhargay N."/>
            <person name="Dooley K."/>
            <person name="Dooley E."/>
            <person name="Doricent M."/>
            <person name="Dorje P."/>
            <person name="Dorjee K."/>
            <person name="Dupes A."/>
            <person name="Elong R."/>
            <person name="Falk J."/>
            <person name="Farina A."/>
            <person name="Faro S."/>
            <person name="Ferguson D."/>
            <person name="Fisher S."/>
            <person name="Foley C.D."/>
            <person name="Franke A."/>
            <person name="Friedrich D."/>
            <person name="Gadbois L."/>
            <person name="Gearin G."/>
            <person name="Gearin C.R."/>
            <person name="Giannoukos G."/>
            <person name="Goode T."/>
            <person name="Graham J."/>
            <person name="Grandbois E."/>
            <person name="Grewal S."/>
            <person name="Gyaltsen K."/>
            <person name="Hafez N."/>
            <person name="Hagos B."/>
            <person name="Hall J."/>
            <person name="Henson C."/>
            <person name="Hollinger A."/>
            <person name="Honan T."/>
            <person name="Huard M.D."/>
            <person name="Hughes L."/>
            <person name="Hurhula B."/>
            <person name="Husby M.E."/>
            <person name="Kamat A."/>
            <person name="Kanga B."/>
            <person name="Kashin S."/>
            <person name="Khazanovich D."/>
            <person name="Kisner P."/>
            <person name="Lance K."/>
            <person name="Lara M."/>
            <person name="Lee W."/>
            <person name="Lennon N."/>
            <person name="Letendre F."/>
            <person name="LeVine R."/>
            <person name="Lipovsky A."/>
            <person name="Liu X."/>
            <person name="Liu J."/>
            <person name="Liu S."/>
            <person name="Lokyitsang T."/>
            <person name="Lokyitsang Y."/>
            <person name="Lubonja R."/>
            <person name="Lui A."/>
            <person name="MacDonald P."/>
            <person name="Magnisalis V."/>
            <person name="Maru K."/>
            <person name="Matthews C."/>
            <person name="McCusker W."/>
            <person name="McDonough S."/>
            <person name="Mehta T."/>
            <person name="Meldrim J."/>
            <person name="Meneus L."/>
            <person name="Mihai O."/>
            <person name="Mihalev A."/>
            <person name="Mihova T."/>
            <person name="Mittelman R."/>
            <person name="Mlenga V."/>
            <person name="Montmayeur A."/>
            <person name="Mulrain L."/>
            <person name="Navidi A."/>
            <person name="Naylor J."/>
            <person name="Negash T."/>
            <person name="Nguyen T."/>
            <person name="Nguyen N."/>
            <person name="Nicol R."/>
            <person name="Norbu C."/>
            <person name="Norbu N."/>
            <person name="Novod N."/>
            <person name="O'Neill B."/>
            <person name="Osman S."/>
            <person name="Markiewicz E."/>
            <person name="Oyono O.L."/>
            <person name="Patti C."/>
            <person name="Phunkhang P."/>
            <person name="Pierre F."/>
            <person name="Priest M."/>
            <person name="Raghuraman S."/>
            <person name="Rege F."/>
            <person name="Reyes R."/>
            <person name="Rise C."/>
            <person name="Rogov P."/>
            <person name="Ross K."/>
            <person name="Ryan E."/>
            <person name="Settipalli S."/>
            <person name="Shea T."/>
            <person name="Sherpa N."/>
            <person name="Shi L."/>
            <person name="Shih D."/>
            <person name="Sparrow T."/>
            <person name="Spaulding J."/>
            <person name="Stalker J."/>
            <person name="Stange-Thomann N."/>
            <person name="Stavropoulos S."/>
            <person name="Stone C."/>
            <person name="Strader C."/>
            <person name="Tesfaye S."/>
            <person name="Thomson T."/>
            <person name="Thoulutsang Y."/>
            <person name="Thoulutsang D."/>
            <person name="Topham K."/>
            <person name="Topping I."/>
            <person name="Tsamla T."/>
            <person name="Vassiliev H."/>
            <person name="Vo A."/>
            <person name="Wangchuk T."/>
            <person name="Wangdi T."/>
            <person name="Weiand M."/>
            <person name="Wilkinson J."/>
            <person name="Wilson A."/>
            <person name="Yadav S."/>
            <person name="Young G."/>
            <person name="Yu Q."/>
            <person name="Zembek L."/>
            <person name="Zhong D."/>
            <person name="Zimmer A."/>
            <person name="Zwirko Z."/>
            <person name="Jaffe D.B."/>
            <person name="Alvarez P."/>
            <person name="Brockman W."/>
            <person name="Butler J."/>
            <person name="Chin C."/>
            <person name="Gnerre S."/>
            <person name="MacCallum I."/>
            <person name="Graves J.A."/>
            <person name="Ponting C.P."/>
            <person name="Breen M."/>
            <person name="Samollow P.B."/>
            <person name="Lander E.S."/>
            <person name="Lindblad-Toh K."/>
        </authorList>
    </citation>
    <scope>NUCLEOTIDE SEQUENCE [LARGE SCALE GENOMIC DNA]</scope>
</reference>
<proteinExistence type="predicted"/>
<dbReference type="CDD" id="cd00199">
    <property type="entry name" value="WAP"/>
    <property type="match status" value="1"/>
</dbReference>
<dbReference type="CTD" id="140686"/>
<feature type="domain" description="WAP" evidence="3">
    <location>
        <begin position="62"/>
        <end position="105"/>
    </location>
</feature>
<dbReference type="STRING" id="13616.ENSMODP00000040389"/>
<dbReference type="OrthoDB" id="4473401at2759"/>
<sequence length="185" mass="20287">MMKLRPNEVKWSVQGHTGPAKTIPKNTPPPPEYLNEDVTNIQNTTQAPTFTRITAKESVARISEKPGLCPKDLLPCKELCYGDDSCPRGEKCCSTGCGHTCQGKIEGLRAGHCPFILQNLCIMNCKTDENCPSEEKCCKSGCGQLCVTPIMLLNITRNLKEKPTPANFTKPSFPEKPRIPGTLVP</sequence>
<name>K7E3N7_MONDO</name>
<dbReference type="Proteomes" id="UP000002280">
    <property type="component" value="Chromosome 1"/>
</dbReference>
<dbReference type="InterPro" id="IPR036645">
    <property type="entry name" value="Elafin-like_sf"/>
</dbReference>
<dbReference type="Pfam" id="PF00095">
    <property type="entry name" value="WAP"/>
    <property type="match status" value="2"/>
</dbReference>
<dbReference type="OMA" id="CIMGCKT"/>
<evidence type="ECO:0000256" key="1">
    <source>
        <dbReference type="ARBA" id="ARBA00022690"/>
    </source>
</evidence>
<feature type="region of interest" description="Disordered" evidence="2">
    <location>
        <begin position="163"/>
        <end position="185"/>
    </location>
</feature>
<dbReference type="Bgee" id="ENSMODG00000027481">
    <property type="expression patterns" value="Expressed in testis and 2 other cell types or tissues"/>
</dbReference>
<evidence type="ECO:0000259" key="3">
    <source>
        <dbReference type="PROSITE" id="PS51390"/>
    </source>
</evidence>
<dbReference type="InterPro" id="IPR008197">
    <property type="entry name" value="WAP_dom"/>
</dbReference>
<feature type="domain" description="WAP" evidence="3">
    <location>
        <begin position="106"/>
        <end position="150"/>
    </location>
</feature>
<dbReference type="HOGENOM" id="CLU_1450843_0_0_1"/>
<dbReference type="PROSITE" id="PS51390">
    <property type="entry name" value="WAP"/>
    <property type="match status" value="2"/>
</dbReference>
<dbReference type="Gene3D" id="4.10.75.10">
    <property type="entry name" value="Elafin-like"/>
    <property type="match status" value="2"/>
</dbReference>
<reference evidence="4" key="2">
    <citation type="submission" date="2025-08" db="UniProtKB">
        <authorList>
            <consortium name="Ensembl"/>
        </authorList>
    </citation>
    <scope>IDENTIFICATION</scope>
</reference>
<dbReference type="RefSeq" id="XP_016283338.1">
    <property type="nucleotide sequence ID" value="XM_016427852.2"/>
</dbReference>
<dbReference type="SUPFAM" id="SSF57256">
    <property type="entry name" value="Elafin-like"/>
    <property type="match status" value="2"/>
</dbReference>
<dbReference type="GeneTree" id="ENSGT00730000111454"/>
<evidence type="ECO:0000313" key="4">
    <source>
        <dbReference type="Ensembl" id="ENSMODP00000040389.2"/>
    </source>
</evidence>
<dbReference type="SMART" id="SM00217">
    <property type="entry name" value="WAP"/>
    <property type="match status" value="2"/>
</dbReference>
<dbReference type="PANTHER" id="PTHR19441">
    <property type="entry name" value="WHEY ACDIC PROTEIN WAP"/>
    <property type="match status" value="1"/>
</dbReference>
<evidence type="ECO:0000256" key="2">
    <source>
        <dbReference type="SAM" id="MobiDB-lite"/>
    </source>
</evidence>
<dbReference type="PRINTS" id="PR00003">
    <property type="entry name" value="4DISULPHCORE"/>
</dbReference>
<dbReference type="eggNOG" id="ENOG502S9BM">
    <property type="taxonomic scope" value="Eukaryota"/>
</dbReference>
<dbReference type="Ensembl" id="ENSMODT00000043495.2">
    <property type="protein sequence ID" value="ENSMODP00000040389.2"/>
    <property type="gene ID" value="ENSMODG00000027481.2"/>
</dbReference>
<organism evidence="4 5">
    <name type="scientific">Monodelphis domestica</name>
    <name type="common">Gray short-tailed opossum</name>
    <dbReference type="NCBI Taxonomy" id="13616"/>
    <lineage>
        <taxon>Eukaryota</taxon>
        <taxon>Metazoa</taxon>
        <taxon>Chordata</taxon>
        <taxon>Craniata</taxon>
        <taxon>Vertebrata</taxon>
        <taxon>Euteleostomi</taxon>
        <taxon>Mammalia</taxon>
        <taxon>Metatheria</taxon>
        <taxon>Didelphimorphia</taxon>
        <taxon>Didelphidae</taxon>
        <taxon>Monodelphis</taxon>
    </lineage>
</organism>
<keyword evidence="1" id="KW-0646">Protease inhibitor</keyword>
<dbReference type="PANTHER" id="PTHR19441:SF97">
    <property type="entry name" value="WAP FOUR-DISULFIDE CORE DOMAIN PROTEIN 3"/>
    <property type="match status" value="1"/>
</dbReference>
<dbReference type="GO" id="GO:0004867">
    <property type="term" value="F:serine-type endopeptidase inhibitor activity"/>
    <property type="evidence" value="ECO:0000318"/>
    <property type="project" value="GO_Central"/>
</dbReference>
<dbReference type="InParanoid" id="K7E3N7"/>
<dbReference type="GO" id="GO:0019731">
    <property type="term" value="P:antibacterial humoral response"/>
    <property type="evidence" value="ECO:0000318"/>
    <property type="project" value="GO_Central"/>
</dbReference>
<keyword evidence="5" id="KW-1185">Reference proteome</keyword>
<evidence type="ECO:0000313" key="5">
    <source>
        <dbReference type="Proteomes" id="UP000002280"/>
    </source>
</evidence>
<protein>
    <submittedName>
        <fullName evidence="4">WAP four-disulfide core domain 3</fullName>
    </submittedName>
</protein>
<reference evidence="4" key="3">
    <citation type="submission" date="2025-09" db="UniProtKB">
        <authorList>
            <consortium name="Ensembl"/>
        </authorList>
    </citation>
    <scope>IDENTIFICATION</scope>
</reference>